<dbReference type="PANTHER" id="PTHR45080">
    <property type="entry name" value="CONTACTIN 5"/>
    <property type="match status" value="1"/>
</dbReference>
<feature type="compositionally biased region" description="Acidic residues" evidence="4">
    <location>
        <begin position="1258"/>
        <end position="1275"/>
    </location>
</feature>
<evidence type="ECO:0000256" key="1">
    <source>
        <dbReference type="ARBA" id="ARBA00022729"/>
    </source>
</evidence>
<evidence type="ECO:0000259" key="5">
    <source>
        <dbReference type="PROSITE" id="PS50835"/>
    </source>
</evidence>
<dbReference type="InterPro" id="IPR007110">
    <property type="entry name" value="Ig-like_dom"/>
</dbReference>
<feature type="compositionally biased region" description="Basic and acidic residues" evidence="4">
    <location>
        <begin position="1180"/>
        <end position="1225"/>
    </location>
</feature>
<evidence type="ECO:0000313" key="6">
    <source>
        <dbReference type="EMBL" id="ATU32502.1"/>
    </source>
</evidence>
<dbReference type="Gene3D" id="2.60.40.10">
    <property type="entry name" value="Immunoglobulins"/>
    <property type="match status" value="3"/>
</dbReference>
<name>A0A2D3E4T7_HOFMI</name>
<feature type="compositionally biased region" description="Acidic residues" evidence="4">
    <location>
        <begin position="1119"/>
        <end position="1136"/>
    </location>
</feature>
<feature type="compositionally biased region" description="Acidic residues" evidence="4">
    <location>
        <begin position="1362"/>
        <end position="1383"/>
    </location>
</feature>
<protein>
    <submittedName>
        <fullName evidence="6">Titin-like protein</fullName>
    </submittedName>
</protein>
<keyword evidence="3" id="KW-0393">Immunoglobulin domain</keyword>
<dbReference type="PANTHER" id="PTHR45080:SF8">
    <property type="entry name" value="IG-LIKE DOMAIN-CONTAINING PROTEIN"/>
    <property type="match status" value="1"/>
</dbReference>
<dbReference type="SMART" id="SM00409">
    <property type="entry name" value="IG"/>
    <property type="match status" value="3"/>
</dbReference>
<reference evidence="6" key="1">
    <citation type="journal article" date="2017" name="Nat. Commun.">
        <title>Acoel regeneration mechanisms indicate an ancient role for muscle in regenerative patterning.</title>
        <authorList>
            <person name="Raz A.A."/>
            <person name="Srivastava M."/>
            <person name="Salvamoser R."/>
            <person name="Reddien P.W."/>
        </authorList>
    </citation>
    <scope>NUCLEOTIDE SEQUENCE</scope>
</reference>
<sequence>MIGRTLEIEMKFTSDSTCSTVWIHNNSEKVDEEYYCTECISESVFLSKLYIKNCHSKNAGMYLLNVSNEFGHDEAECAVFIVADNQQFGTMNISEVDVIDEDALGDEHVETTELDELSRFTEIHSAKVFPIEASGLECGVVNKTDQVLDTFTFEDRSKFTTAELSERSASDILLCLSNANDTNNTPSPVRENQIFTEGFASHSERLWTNLKEVSNFEQAFISNSQSSSESKGAHIAIEQAAKVEEICENSQLTRCLMGNHPVTKQINDEACQPIVCSDCSINDIVKVANVSLSLDAFVSANKELLTAASRTQSIAEWKKSEKIQTQTFEEIATLSEVIKDAIVKALIIVGLAEVKDVKDMHDAQWMRLRDSIQPFLGTYAKEVENFVRITEFQKTYVDTVRIAQAKEGSILWSRLRSNLQSALFTTADILNERSLLNEYNNVEMIVEGLIAYGLQVWARPRLGEGLYGLMQTYETESDPSLYENLAFVSGVGQQDISSEVPTSYSTLLQSMVSVNVISEKCTSNHLMESVIYQPPKDEAPISSSIIAEQFSTAGELSSETASTLTDSHLNVKSKIVSETTESALNQGYTLLHNVLGVSKEEIRKWARLRESLDAQLIFTKCAEVQFYIEEIEQEVIEIGQSYLSMESMQSVVNVFNVCASLEETVTANQMADDIIHASQIIADCHDAIVLDFIKANYNVSRRLIEGIALDSDKLWRRLRYTLDAALIHAKTDMYSELIENIDITVKDKLVRCINAAVDHGIIWTRIRDTISALSKLKPQVHRLTEVIHEIPLITGNHPARDHANISLWARPRECLHLEDYDKATPIIEKMIISEGEIKQFLEKGHSLEEFNTWQRLRESIKGDKIEFPHCSITDLGITIANVETLASPIEKSILAIIADQNILPSKKESAESNVFKKNMFNDSASILALVNLAISKLIEEEKAEENEAKETRDKCSFEKTVKLGKGKPIIVNSLASSLLTDDLAHEKIIEMECVNDDATIKCLNEQIDDALEMIGQDDCYQPDVEECEDLDEDLIMDELHEDVELAISNKEEEPTNKDSEELSVIEKKDKEKDTVEPTIEETQEEVDFEECKKEEMPKNEEKDDFQTIDTEKTSVHEDDNVEEPEEALIEEMQEEVELNKSKEEESQKEEENEEFQTIDDTNAPKPDSDEAEIPEVVMDEVQHEVELNTAKKEDTPKNKDEDEFQTLEKTDETEKNVSENSSVHEDDVDAPEEAVMDEVQEEVELNTVKKEDVPKNTDEDEVQTLDATDEAEEVASEISSVHEEDINVPEDAVLEEAQEEIELSNMKNEDIPENEEKEEFQTLEKICNQEEDSELPEEAIMDENQEEVELENTKTEDVPNVDQDENFEVIETCEDKNDEESEIDEHSIPPCDEEDGPMHEAADDTKIDEQVDEVIDQESLKSDEECLEEEIEKIEEQLPEKMPTKSLPDVKQDIIIRDPAEFADIKLNLEKCDSIEELNADLDNANSDTVSANENLNLPETFEENVEKCMETEEHEDADEQQISISKGRGKQCGIIAGFTSKLEAKPCPNQIPVSEEKLYEDGMIATEDISNMAIHSLIDNRETVKYDEEILAAEFDINEMEENKKLSNTYKIESTDSYSKSFEQEKVYFGNSVTVDDFIDEVMYTVSFKTEVNFSEKVNVSIDLFSSPKRKTSIAESNIVLNIFDKLDKLPPPSSPVIKPLTKSETNIKLNIADITDLQEEYMISETNILLNIADNEEFANAIVTVEELFEIHKEDISVIVDIEEETSENTTLTKVHVHEHPIIEYNPDQHLDEIYINVKEEQYDMFKETATEQSQEYLVNVNEEPSQVTMETSILKIDVESEFTQKTIEEEDLKYIVSVEEDTPVVKPVSITTTEIITEVNLIDETTDSVYVVTVEPCDQSSPHYPPVFITESPPQICAVENTDLTISVELFAPDRTSYVILLDDYPIDNYPRFYVNQEQIGSNFLLNINLINAQKPDSGKLRILAKNDHGADIWETNLNILRPIYENKPSNYSFSYEAPSDISSTYHPQFSCPSGSKTQSPSYYQSYNGNPRQISQRVLYIDAPSTFNSLTFEKQSSLSDLASEIAGLCLSDVMYSGNRPDHFFTPSDCDSLSEGFCSPHPLCNAFEDALLVDWKDLNLLSSCRKPKSFLTGKQNLSNINFSAYVSQEESLQGKMAVDLLGNVVNASVKAPRFNIKTTKKRKGCAHIHWPKNNETCIRDNLPVDVKPVFSKVEKYIEPVVSYYSEVVKDVDNKIMSSISVNKINIEERPSCTMSVNSIQTFSKASKFHEMKLNNSMLQHVSKGINNFAAIENENIAVYFVDDKALFQSKTDQCNLSQQKDLPKQTVLVEENFFKEHLYSMPSSETLITIPIESAILDKISTVNKKTISLANYKSLSSDMKEIAANYVKKREIFNCVYNIQDTPIQSNTEYSNAVSEITDKLKHAGVKTSCIDSCKIEDANMFMHTVLTKAFISTAIDHVFDNSLVNFAFEEGYTVSMTHTNFKEVIYELMKSVPICVCTMKHLCFENLSEMTNVRRTEIFATICSSLINYVESVVLECPTALRSIAKASLNEVKVLTKPDVASKPEILQDESSKPETLKVLNVSDVVVYNSEQLSEEQSIKFENSDSENLNVASSNHMKHSIEKVDICTAVEDTFESACKSFDVCNSIIKCIHEPSIPNKSEICVPVSDDSSFEYSESSLINASVIPTENKNINQASSKVEEIMVSSNEEPVLFGKAHCFQSKAELIAMSSVFNVHVQKAVCTDECSSTFENATQSTITSDKIDEEFFDVLDYDGAANHQQSASIVSEYIDIENVTNMEEFIDIHCDEMINADFVDSESPIYHFSECIERNRCLVEDVVLETVVDSEIQNYSNANSVLLSCNTCSRLVQIRFVDNVYVCESCNSVIVPEKIYESADSQNITANIINSLTQLQNSLYNQTHDAVSESIDNVIFETVEMQSLNSQRASIQKQNTGKTVSVPEKIDSPAEENMATTVSDTSFEVAELEILTSEAAKYCYVLNSVSEIVELDAVSQLENINSISANVENIDSLMMWENVDININGNCFTEKADVQEICFDEFVSHFSEFNVETNEFAEYQYINSFTSKQLCICDSVVSCTGQLTEKEAADAQSLSKCNCEHELQCEEYLIAEFDHCKIVDLPICEKAEFTFVEEEIDYEDVPETLCKTKVPEDAEIDEELIVPIECIDAEGGLQRPKFEYPEDALSFNSPLKSADLSDSDINEEEITPVDIDELDLLINPFVGKKMNAETYLFKSSLCEELAHAEFETSLLFNMQANKCNIDENLIVADEVEVVTEMLDLEKNDKEEIISAESDSDGSFKDDVSFRTLEKENMVVEDIRSDLLAMVSTVRDLADYTVDCKEWNISFQQDRLLAEHIPSMLTFSTPVENILFAIGKSGICEFEQLPICYTNPKKYYVSTKIFADTPRRSCSDEIVITSCFDVEIAPEEVIKKIKKKSPVIYVVEEIIETKRVKKPKVKRNTKAYCDAPISSISDYFEPLPIPSCSDVPTVVSSLSSLACEDTYFTASEMNSENQRLSVNTITSSIFDKTSSYYSVCETLTHSTATLASSDQEEHENSLGGSTPDLSKSASQHDLTTPSMDSAYDDIYKRFSDPIVLHGNSLPEQTVECFNFTAERANVVPCLENSDLDFIEKSRKSTKSLNTTLFLVEESSIEERVCAQTKSIREDSALYPTYSKQKKLQYAHIYPASCEDLETPCARAIPVMISPKYNSNDNLEITTYSSEEELLSLSDSSTISSCSSKESILTTITNSSQSSDMSFIDSVSSRSSSQSDISFGNIRSKIFESETDIRKTFNEADFQNKIKVNELKKSTFGMGKHVKMTLTLKSMHESKTNKQVSTDRSKVLDNVTATYVVPPRIIRSVDDKLFNEGSPIVMTIHALAEPKPTFTWIKDTKTLQPSAGVSIKDTDMGSTVMLFNAKDTDCGYYMCKVQNDCGMAWCSVKLSKYQKTVFSPFSRKASSTNQYKVKKVSCGSKKADETVSLQKSQSENSPKFTTPLKSQVLFYGQDVTLTVKYNGFPEPRVSFYKDGDLVKTGVTINKKSASLTLENVRKSDAGMYTCRLVNQNGKASSSNQITVANPKKPLKEREDRSHSKMVRNATNLVRKAFSSAGFAQKSFSLSRDVDTSVYEISPEKAKKSVNFKF</sequence>
<feature type="compositionally biased region" description="Basic and acidic residues" evidence="4">
    <location>
        <begin position="1089"/>
        <end position="1118"/>
    </location>
</feature>
<organism evidence="6">
    <name type="scientific">Hofstenia miamia</name>
    <name type="common">Three-banded panther worm</name>
    <dbReference type="NCBI Taxonomy" id="442651"/>
    <lineage>
        <taxon>Eukaryota</taxon>
        <taxon>Metazoa</taxon>
        <taxon>Xenacoelomorpha</taxon>
        <taxon>Acoelomorpha</taxon>
        <taxon>Acoela</taxon>
        <taxon>Hofsteniidae</taxon>
        <taxon>Hofstenia</taxon>
    </lineage>
</organism>
<feature type="compositionally biased region" description="Acidic residues" evidence="4">
    <location>
        <begin position="1078"/>
        <end position="1088"/>
    </location>
</feature>
<dbReference type="InterPro" id="IPR003599">
    <property type="entry name" value="Ig_sub"/>
</dbReference>
<dbReference type="GO" id="GO:0005886">
    <property type="term" value="C:plasma membrane"/>
    <property type="evidence" value="ECO:0007669"/>
    <property type="project" value="TreeGrafter"/>
</dbReference>
<feature type="compositionally biased region" description="Acidic residues" evidence="4">
    <location>
        <begin position="1146"/>
        <end position="1157"/>
    </location>
</feature>
<dbReference type="Pfam" id="PF07679">
    <property type="entry name" value="I-set"/>
    <property type="match status" value="2"/>
</dbReference>
<feature type="compositionally biased region" description="Polar residues" evidence="4">
    <location>
        <begin position="3596"/>
        <end position="3615"/>
    </location>
</feature>
<feature type="domain" description="Ig-like" evidence="5">
    <location>
        <begin position="4027"/>
        <end position="4111"/>
    </location>
</feature>
<dbReference type="EMBL" id="MF568701">
    <property type="protein sequence ID" value="ATU32502.1"/>
    <property type="molecule type" value="mRNA"/>
</dbReference>
<feature type="region of interest" description="Disordered" evidence="4">
    <location>
        <begin position="3585"/>
        <end position="3615"/>
    </location>
</feature>
<dbReference type="InterPro" id="IPR036179">
    <property type="entry name" value="Ig-like_dom_sf"/>
</dbReference>
<dbReference type="SUPFAM" id="SSF48726">
    <property type="entry name" value="Immunoglobulin"/>
    <property type="match status" value="4"/>
</dbReference>
<feature type="region of interest" description="Disordered" evidence="4">
    <location>
        <begin position="1347"/>
        <end position="1408"/>
    </location>
</feature>
<keyword evidence="2" id="KW-1015">Disulfide bond</keyword>
<dbReference type="InterPro" id="IPR003598">
    <property type="entry name" value="Ig_sub2"/>
</dbReference>
<proteinExistence type="evidence at transcript level"/>
<feature type="compositionally biased region" description="Basic and acidic residues" evidence="4">
    <location>
        <begin position="1049"/>
        <end position="1075"/>
    </location>
</feature>
<feature type="compositionally biased region" description="Basic and acidic residues" evidence="4">
    <location>
        <begin position="1247"/>
        <end position="1257"/>
    </location>
</feature>
<dbReference type="FunFam" id="2.60.40.10:FF:000107">
    <property type="entry name" value="Myosin, light chain kinase a"/>
    <property type="match status" value="1"/>
</dbReference>
<dbReference type="GO" id="GO:0007156">
    <property type="term" value="P:homophilic cell adhesion via plasma membrane adhesion molecules"/>
    <property type="evidence" value="ECO:0007669"/>
    <property type="project" value="TreeGrafter"/>
</dbReference>
<feature type="compositionally biased region" description="Basic and acidic residues" evidence="4">
    <location>
        <begin position="1396"/>
        <end position="1408"/>
    </location>
</feature>
<keyword evidence="1" id="KW-0732">Signal</keyword>
<evidence type="ECO:0000256" key="3">
    <source>
        <dbReference type="ARBA" id="ARBA00023319"/>
    </source>
</evidence>
<feature type="region of interest" description="Disordered" evidence="4">
    <location>
        <begin position="1047"/>
        <end position="1231"/>
    </location>
</feature>
<evidence type="ECO:0000256" key="2">
    <source>
        <dbReference type="ARBA" id="ARBA00023157"/>
    </source>
</evidence>
<dbReference type="InterPro" id="IPR050958">
    <property type="entry name" value="Cell_Adh-Cytoskel_Orgn"/>
</dbReference>
<feature type="domain" description="Ig-like" evidence="5">
    <location>
        <begin position="3892"/>
        <end position="3980"/>
    </location>
</feature>
<dbReference type="PROSITE" id="PS50835">
    <property type="entry name" value="IG_LIKE"/>
    <property type="match status" value="2"/>
</dbReference>
<feature type="region of interest" description="Disordered" evidence="4">
    <location>
        <begin position="1244"/>
        <end position="1289"/>
    </location>
</feature>
<dbReference type="InterPro" id="IPR013098">
    <property type="entry name" value="Ig_I-set"/>
</dbReference>
<dbReference type="SMART" id="SM00408">
    <property type="entry name" value="IGc2"/>
    <property type="match status" value="2"/>
</dbReference>
<dbReference type="InterPro" id="IPR013783">
    <property type="entry name" value="Ig-like_fold"/>
</dbReference>
<evidence type="ECO:0000256" key="4">
    <source>
        <dbReference type="SAM" id="MobiDB-lite"/>
    </source>
</evidence>
<accession>A0A2D3E4T7</accession>